<organism evidence="21 22">
    <name type="scientific">Scleropages formosus</name>
    <name type="common">Asian bonytongue</name>
    <name type="synonym">Osteoglossum formosum</name>
    <dbReference type="NCBI Taxonomy" id="113540"/>
    <lineage>
        <taxon>Eukaryota</taxon>
        <taxon>Metazoa</taxon>
        <taxon>Chordata</taxon>
        <taxon>Craniata</taxon>
        <taxon>Vertebrata</taxon>
        <taxon>Euteleostomi</taxon>
        <taxon>Actinopterygii</taxon>
        <taxon>Neopterygii</taxon>
        <taxon>Teleostei</taxon>
        <taxon>Osteoglossocephala</taxon>
        <taxon>Osteoglossomorpha</taxon>
        <taxon>Osteoglossiformes</taxon>
        <taxon>Osteoglossidae</taxon>
        <taxon>Scleropages</taxon>
    </lineage>
</organism>
<dbReference type="GeneTree" id="ENSGT00940000153717"/>
<keyword evidence="14" id="KW-0130">Cell adhesion</keyword>
<evidence type="ECO:0000256" key="4">
    <source>
        <dbReference type="ARBA" id="ARBA00004486"/>
    </source>
</evidence>
<dbReference type="InterPro" id="IPR026136">
    <property type="entry name" value="RIPOR3"/>
</dbReference>
<protein>
    <recommendedName>
        <fullName evidence="6">Rho family-interacting cell polarization regulator 2</fullName>
    </recommendedName>
</protein>
<keyword evidence="22" id="KW-1185">Reference proteome</keyword>
<dbReference type="AlphaFoldDB" id="A0A8C9TCB7"/>
<evidence type="ECO:0000256" key="15">
    <source>
        <dbReference type="ARBA" id="ARBA00023054"/>
    </source>
</evidence>
<keyword evidence="9" id="KW-0145">Chemotaxis</keyword>
<evidence type="ECO:0000256" key="3">
    <source>
        <dbReference type="ARBA" id="ARBA00004289"/>
    </source>
</evidence>
<dbReference type="GO" id="GO:0006935">
    <property type="term" value="P:chemotaxis"/>
    <property type="evidence" value="ECO:0007669"/>
    <property type="project" value="UniProtKB-KW"/>
</dbReference>
<reference evidence="21 22" key="1">
    <citation type="submission" date="2019-04" db="EMBL/GenBank/DDBJ databases">
        <authorList>
            <consortium name="Wellcome Sanger Institute Data Sharing"/>
        </authorList>
    </citation>
    <scope>NUCLEOTIDE SEQUENCE [LARGE SCALE GENOMIC DNA]</scope>
</reference>
<keyword evidence="17" id="KW-0206">Cytoskeleton</keyword>
<keyword evidence="12" id="KW-1009">Hearing</keyword>
<comment type="similarity">
    <text evidence="5">Belongs to the RIPOR family.</text>
</comment>
<dbReference type="GO" id="GO:0007605">
    <property type="term" value="P:sensory perception of sound"/>
    <property type="evidence" value="ECO:0007669"/>
    <property type="project" value="UniProtKB-KW"/>
</dbReference>
<keyword evidence="7" id="KW-1003">Cell membrane</keyword>
<evidence type="ECO:0000256" key="13">
    <source>
        <dbReference type="ARBA" id="ARBA00022782"/>
    </source>
</evidence>
<keyword evidence="8" id="KW-0963">Cytoplasm</keyword>
<dbReference type="InterPro" id="IPR031780">
    <property type="entry name" value="FAM65_N"/>
</dbReference>
<dbReference type="GO" id="GO:0007517">
    <property type="term" value="P:muscle organ development"/>
    <property type="evidence" value="ECO:0007669"/>
    <property type="project" value="UniProtKB-KW"/>
</dbReference>
<evidence type="ECO:0000256" key="9">
    <source>
        <dbReference type="ARBA" id="ARBA00022500"/>
    </source>
</evidence>
<evidence type="ECO:0000256" key="17">
    <source>
        <dbReference type="ARBA" id="ARBA00023212"/>
    </source>
</evidence>
<dbReference type="Proteomes" id="UP000694397">
    <property type="component" value="Chromosome 17"/>
</dbReference>
<proteinExistence type="inferred from homology"/>
<dbReference type="OrthoDB" id="9999654at2759"/>
<evidence type="ECO:0000259" key="20">
    <source>
        <dbReference type="Pfam" id="PF15903"/>
    </source>
</evidence>
<comment type="subcellular location">
    <subcellularLocation>
        <location evidence="1">Apical cell membrane</location>
    </subcellularLocation>
    <subcellularLocation>
        <location evidence="4">Cell projection</location>
        <location evidence="4">Filopodium</location>
    </subcellularLocation>
    <subcellularLocation>
        <location evidence="3">Cell projection</location>
        <location evidence="3">Stereocilium membrane</location>
    </subcellularLocation>
    <subcellularLocation>
        <location evidence="2">Cytoplasm</location>
        <location evidence="2">Cytoskeleton</location>
    </subcellularLocation>
</comment>
<dbReference type="PANTHER" id="PTHR15829:SF2">
    <property type="entry name" value="RHO FAMILY-INTERACTING CELL POLARIZATION REGULATOR 2"/>
    <property type="match status" value="1"/>
</dbReference>
<name>A0A8C9TCB7_SCLFO</name>
<evidence type="ECO:0000256" key="8">
    <source>
        <dbReference type="ARBA" id="ARBA00022490"/>
    </source>
</evidence>
<gene>
    <name evidence="21" type="primary">LOC108938134</name>
</gene>
<dbReference type="GO" id="GO:0016324">
    <property type="term" value="C:apical plasma membrane"/>
    <property type="evidence" value="ECO:0007669"/>
    <property type="project" value="UniProtKB-SubCell"/>
</dbReference>
<accession>A0A8C9TCB7</accession>
<evidence type="ECO:0000256" key="18">
    <source>
        <dbReference type="ARBA" id="ARBA00023273"/>
    </source>
</evidence>
<dbReference type="KEGG" id="sfm:108938134"/>
<dbReference type="Pfam" id="PF15903">
    <property type="entry name" value="PL48"/>
    <property type="match status" value="1"/>
</dbReference>
<dbReference type="GO" id="GO:0030154">
    <property type="term" value="P:cell differentiation"/>
    <property type="evidence" value="ECO:0007669"/>
    <property type="project" value="UniProtKB-KW"/>
</dbReference>
<evidence type="ECO:0000256" key="10">
    <source>
        <dbReference type="ARBA" id="ARBA00022541"/>
    </source>
</evidence>
<dbReference type="PANTHER" id="PTHR15829">
    <property type="entry name" value="PROTEIN KINASE PKN/PRK1, EFFECTOR"/>
    <property type="match status" value="1"/>
</dbReference>
<dbReference type="GO" id="GO:0007155">
    <property type="term" value="P:cell adhesion"/>
    <property type="evidence" value="ECO:0007669"/>
    <property type="project" value="UniProtKB-KW"/>
</dbReference>
<feature type="region of interest" description="Disordered" evidence="19">
    <location>
        <begin position="437"/>
        <end position="470"/>
    </location>
</feature>
<evidence type="ECO:0000256" key="11">
    <source>
        <dbReference type="ARBA" id="ARBA00022700"/>
    </source>
</evidence>
<keyword evidence="18" id="KW-0966">Cell projection</keyword>
<evidence type="ECO:0000313" key="21">
    <source>
        <dbReference type="Ensembl" id="ENSSFOP00015045045.1"/>
    </source>
</evidence>
<evidence type="ECO:0000256" key="7">
    <source>
        <dbReference type="ARBA" id="ARBA00022475"/>
    </source>
</evidence>
<evidence type="ECO:0000256" key="6">
    <source>
        <dbReference type="ARBA" id="ARBA00013627"/>
    </source>
</evidence>
<keyword evidence="16" id="KW-0472">Membrane</keyword>
<dbReference type="GO" id="GO:0005856">
    <property type="term" value="C:cytoskeleton"/>
    <property type="evidence" value="ECO:0007669"/>
    <property type="project" value="UniProtKB-SubCell"/>
</dbReference>
<reference evidence="21" key="2">
    <citation type="submission" date="2025-05" db="UniProtKB">
        <authorList>
            <consortium name="Ensembl"/>
        </authorList>
    </citation>
    <scope>IDENTIFICATION</scope>
</reference>
<dbReference type="GO" id="GO:0009968">
    <property type="term" value="P:negative regulation of signal transduction"/>
    <property type="evidence" value="ECO:0007669"/>
    <property type="project" value="UniProtKB-KW"/>
</dbReference>
<dbReference type="Ensembl" id="ENSSFOT00015068782.1">
    <property type="protein sequence ID" value="ENSSFOP00015045045.1"/>
    <property type="gene ID" value="ENSSFOG00015033301.1"/>
</dbReference>
<dbReference type="GeneID" id="108938134"/>
<dbReference type="GO" id="GO:0030175">
    <property type="term" value="C:filopodium"/>
    <property type="evidence" value="ECO:0007669"/>
    <property type="project" value="UniProtKB-SubCell"/>
</dbReference>
<dbReference type="GO" id="GO:0060171">
    <property type="term" value="C:stereocilium membrane"/>
    <property type="evidence" value="ECO:0007669"/>
    <property type="project" value="UniProtKB-SubCell"/>
</dbReference>
<feature type="domain" description="FAM65 N-terminal" evidence="20">
    <location>
        <begin position="3"/>
        <end position="317"/>
    </location>
</feature>
<keyword evidence="10" id="KW-0517">Myogenesis</keyword>
<evidence type="ECO:0000256" key="14">
    <source>
        <dbReference type="ARBA" id="ARBA00022889"/>
    </source>
</evidence>
<keyword evidence="11" id="KW-0734">Signal transduction inhibitor</keyword>
<evidence type="ECO:0000256" key="2">
    <source>
        <dbReference type="ARBA" id="ARBA00004245"/>
    </source>
</evidence>
<evidence type="ECO:0000313" key="22">
    <source>
        <dbReference type="Proteomes" id="UP000694397"/>
    </source>
</evidence>
<dbReference type="RefSeq" id="XP_029115422.1">
    <property type="nucleotide sequence ID" value="XM_029259589.1"/>
</dbReference>
<keyword evidence="13" id="KW-0221">Differentiation</keyword>
<sequence length="470" mass="53366">MGNSAQKEPRAKLKKRHVAIRKFRSSSREPQPEKAEEVYRALRQGLVEYSEVHQLELDKLKIMQRNSSPGVLYNLDKHIRLIERFICRLKFHANTVDELYEAFCLQRHLCDGASKMIQAFSTFHSTKNTRKCLKRLKKCYKEYSKNMCTFQQELEDTLGEFHFKMKGLDGSIQLCPGDKYKVFMRYGHQHWNLKGKIGVNSQQSWDTEEKVFRLFITELMSIKVLELKGLVSQVLVGSVLYNTKELFTAMPQVVTLNINDLQTIKLILEVTWFPLQDMENFTLSFGKKRKDLALQTPPPCVHSQGTQENPTFHSTAFEPEQDRDNLAIDTEAEPQLGEGMVCSQEANTQVMILEDLVEQVPEQERSSLVSEAGGGLELHEVVARCPSLCTGQPNQAVLGSCEEEATLAEGRTSAHQSHASSLNEILESPLASDFLSTSDFEDEDAGNDGHLHSDTEFFDTEPEIPSETGR</sequence>
<keyword evidence="15" id="KW-0175">Coiled coil</keyword>
<dbReference type="Ensembl" id="ENSSFOT00015051341.1">
    <property type="protein sequence ID" value="ENSSFOP00015064560.1"/>
    <property type="gene ID" value="ENSSFOG00015033301.1"/>
</dbReference>
<evidence type="ECO:0000256" key="19">
    <source>
        <dbReference type="SAM" id="MobiDB-lite"/>
    </source>
</evidence>
<evidence type="ECO:0000256" key="12">
    <source>
        <dbReference type="ARBA" id="ARBA00022740"/>
    </source>
</evidence>
<evidence type="ECO:0000256" key="16">
    <source>
        <dbReference type="ARBA" id="ARBA00023136"/>
    </source>
</evidence>
<evidence type="ECO:0000256" key="1">
    <source>
        <dbReference type="ARBA" id="ARBA00004221"/>
    </source>
</evidence>
<evidence type="ECO:0000256" key="5">
    <source>
        <dbReference type="ARBA" id="ARBA00005744"/>
    </source>
</evidence>